<evidence type="ECO:0000313" key="1">
    <source>
        <dbReference type="EMBL" id="KIK77153.1"/>
    </source>
</evidence>
<accession>A0A0D0CPD1</accession>
<keyword evidence="2" id="KW-1185">Reference proteome</keyword>
<evidence type="ECO:0000313" key="2">
    <source>
        <dbReference type="Proteomes" id="UP000054538"/>
    </source>
</evidence>
<organism evidence="1 2">
    <name type="scientific">Paxillus rubicundulus Ve08.2h10</name>
    <dbReference type="NCBI Taxonomy" id="930991"/>
    <lineage>
        <taxon>Eukaryota</taxon>
        <taxon>Fungi</taxon>
        <taxon>Dikarya</taxon>
        <taxon>Basidiomycota</taxon>
        <taxon>Agaricomycotina</taxon>
        <taxon>Agaricomycetes</taxon>
        <taxon>Agaricomycetidae</taxon>
        <taxon>Boletales</taxon>
        <taxon>Paxilineae</taxon>
        <taxon>Paxillaceae</taxon>
        <taxon>Paxillus</taxon>
    </lineage>
</organism>
<dbReference type="InParanoid" id="A0A0D0CPD1"/>
<dbReference type="HOGENOM" id="CLU_2655204_0_0_1"/>
<sequence length="76" mass="8667">MTLRKLVIKLILRVLSSHWHPRPLKIRPPSQPTSTKIIIPSRPKQAHRISTTYQNLLTHILPSEPKASNSEIDSAQ</sequence>
<dbReference type="Proteomes" id="UP000054538">
    <property type="component" value="Unassembled WGS sequence"/>
</dbReference>
<dbReference type="EMBL" id="KN827110">
    <property type="protein sequence ID" value="KIK77153.1"/>
    <property type="molecule type" value="Genomic_DNA"/>
</dbReference>
<reference evidence="1 2" key="1">
    <citation type="submission" date="2014-04" db="EMBL/GenBank/DDBJ databases">
        <authorList>
            <consortium name="DOE Joint Genome Institute"/>
            <person name="Kuo A."/>
            <person name="Kohler A."/>
            <person name="Jargeat P."/>
            <person name="Nagy L.G."/>
            <person name="Floudas D."/>
            <person name="Copeland A."/>
            <person name="Barry K.W."/>
            <person name="Cichocki N."/>
            <person name="Veneault-Fourrey C."/>
            <person name="LaButti K."/>
            <person name="Lindquist E.A."/>
            <person name="Lipzen A."/>
            <person name="Lundell T."/>
            <person name="Morin E."/>
            <person name="Murat C."/>
            <person name="Sun H."/>
            <person name="Tunlid A."/>
            <person name="Henrissat B."/>
            <person name="Grigoriev I.V."/>
            <person name="Hibbett D.S."/>
            <person name="Martin F."/>
            <person name="Nordberg H.P."/>
            <person name="Cantor M.N."/>
            <person name="Hua S.X."/>
        </authorList>
    </citation>
    <scope>NUCLEOTIDE SEQUENCE [LARGE SCALE GENOMIC DNA]</scope>
    <source>
        <strain evidence="1 2">Ve08.2h10</strain>
    </source>
</reference>
<proteinExistence type="predicted"/>
<dbReference type="AlphaFoldDB" id="A0A0D0CPD1"/>
<reference evidence="2" key="2">
    <citation type="submission" date="2015-01" db="EMBL/GenBank/DDBJ databases">
        <title>Evolutionary Origins and Diversification of the Mycorrhizal Mutualists.</title>
        <authorList>
            <consortium name="DOE Joint Genome Institute"/>
            <consortium name="Mycorrhizal Genomics Consortium"/>
            <person name="Kohler A."/>
            <person name="Kuo A."/>
            <person name="Nagy L.G."/>
            <person name="Floudas D."/>
            <person name="Copeland A."/>
            <person name="Barry K.W."/>
            <person name="Cichocki N."/>
            <person name="Veneault-Fourrey C."/>
            <person name="LaButti K."/>
            <person name="Lindquist E.A."/>
            <person name="Lipzen A."/>
            <person name="Lundell T."/>
            <person name="Morin E."/>
            <person name="Murat C."/>
            <person name="Riley R."/>
            <person name="Ohm R."/>
            <person name="Sun H."/>
            <person name="Tunlid A."/>
            <person name="Henrissat B."/>
            <person name="Grigoriev I.V."/>
            <person name="Hibbett D.S."/>
            <person name="Martin F."/>
        </authorList>
    </citation>
    <scope>NUCLEOTIDE SEQUENCE [LARGE SCALE GENOMIC DNA]</scope>
    <source>
        <strain evidence="2">Ve08.2h10</strain>
    </source>
</reference>
<gene>
    <name evidence="1" type="ORF">PAXRUDRAFT_17683</name>
</gene>
<protein>
    <submittedName>
        <fullName evidence="1">Uncharacterized protein</fullName>
    </submittedName>
</protein>
<name>A0A0D0CPD1_9AGAM</name>